<keyword evidence="2 3" id="KW-0808">Transferase</keyword>
<name>C8X1G8_DESRD</name>
<evidence type="ECO:0000256" key="1">
    <source>
        <dbReference type="ARBA" id="ARBA00022676"/>
    </source>
</evidence>
<dbReference type="KEGG" id="drt:Dret_0977"/>
<proteinExistence type="predicted"/>
<dbReference type="Gene3D" id="3.40.50.2000">
    <property type="entry name" value="Glycogen Phosphorylase B"/>
    <property type="match status" value="2"/>
</dbReference>
<dbReference type="PANTHER" id="PTHR30160:SF22">
    <property type="entry name" value="LIPOPOLYSACCHARIDE CORE BIOSYNTHESIS PROTEIN"/>
    <property type="match status" value="1"/>
</dbReference>
<protein>
    <submittedName>
        <fullName evidence="3">Glycosyl transferase family 9</fullName>
    </submittedName>
</protein>
<reference evidence="4" key="1">
    <citation type="submission" date="2009-09" db="EMBL/GenBank/DDBJ databases">
        <title>The complete chromosome of Desulfohalobium retbaense DSM 5692.</title>
        <authorList>
            <consortium name="US DOE Joint Genome Institute (JGI-PGF)"/>
            <person name="Lucas S."/>
            <person name="Copeland A."/>
            <person name="Lapidus A."/>
            <person name="Glavina del Rio T."/>
            <person name="Dalin E."/>
            <person name="Tice H."/>
            <person name="Bruce D."/>
            <person name="Goodwin L."/>
            <person name="Pitluck S."/>
            <person name="Kyrpides N."/>
            <person name="Mavromatis K."/>
            <person name="Ivanova N."/>
            <person name="Mikhailova N."/>
            <person name="Munk A.C."/>
            <person name="Brettin T."/>
            <person name="Detter J.C."/>
            <person name="Han C."/>
            <person name="Tapia R."/>
            <person name="Larimer F."/>
            <person name="Land M."/>
            <person name="Hauser L."/>
            <person name="Markowitz V."/>
            <person name="Cheng J.-F."/>
            <person name="Hugenholtz P."/>
            <person name="Woyke T."/>
            <person name="Wu D."/>
            <person name="Spring S."/>
            <person name="Klenk H.-P."/>
            <person name="Eisen J.A."/>
        </authorList>
    </citation>
    <scope>NUCLEOTIDE SEQUENCE [LARGE SCALE GENOMIC DNA]</scope>
    <source>
        <strain evidence="4">DSM 5692</strain>
    </source>
</reference>
<reference evidence="3 4" key="2">
    <citation type="journal article" date="2010" name="Stand. Genomic Sci.">
        <title>Complete genome sequence of Desulfohalobium retbaense type strain (HR(100)).</title>
        <authorList>
            <person name="Spring S."/>
            <person name="Nolan M."/>
            <person name="Lapidus A."/>
            <person name="Glavina Del Rio T."/>
            <person name="Copeland A."/>
            <person name="Tice H."/>
            <person name="Cheng J.F."/>
            <person name="Lucas S."/>
            <person name="Land M."/>
            <person name="Chen F."/>
            <person name="Bruce D."/>
            <person name="Goodwin L."/>
            <person name="Pitluck S."/>
            <person name="Ivanova N."/>
            <person name="Mavromatis K."/>
            <person name="Mikhailova N."/>
            <person name="Pati A."/>
            <person name="Chen A."/>
            <person name="Palaniappan K."/>
            <person name="Hauser L."/>
            <person name="Chang Y.J."/>
            <person name="Jeffries C.D."/>
            <person name="Munk C."/>
            <person name="Kiss H."/>
            <person name="Chain P."/>
            <person name="Han C."/>
            <person name="Brettin T."/>
            <person name="Detter J.C."/>
            <person name="Schuler E."/>
            <person name="Goker M."/>
            <person name="Rohde M."/>
            <person name="Bristow J."/>
            <person name="Eisen J.A."/>
            <person name="Markowitz V."/>
            <person name="Hugenholtz P."/>
            <person name="Kyrpides N.C."/>
            <person name="Klenk H.P."/>
        </authorList>
    </citation>
    <scope>NUCLEOTIDE SEQUENCE [LARGE SCALE GENOMIC DNA]</scope>
    <source>
        <strain evidence="3 4">DSM 5692</strain>
    </source>
</reference>
<sequence>MNTTMPVPDLPLVVRLSSLGDVVLTTGPIAHWAVCLGKPFVVVTKQAFAPIFKDHPGVARIVPVTTADLTLAGWLRLCHRLRLAHPRSPLIDLHGTVRTRLLSAGWRGDLKRSPKYTFSRRLLQYRLGAASNYRRLTRLTIPQRYAQALHDHPPAPELLRPQIHLTDAELMAADRLVPHAGRAPVVALHPYATHPDKAWPATHWYQLTRLLDQQGIQWRVLGRAERPLFPGDSRDLTNQTDLRTSAALISRCTALVSGDSGPMHLGTAVGTPVVGLFGPTTRHWGFAPSGFRDQILEIPLSCRPCSLHGQRPCPHDRKCLRDISAHRVAEALAALL</sequence>
<dbReference type="InterPro" id="IPR051199">
    <property type="entry name" value="LPS_LOS_Heptosyltrfase"/>
</dbReference>
<dbReference type="Pfam" id="PF01075">
    <property type="entry name" value="Glyco_transf_9"/>
    <property type="match status" value="1"/>
</dbReference>
<dbReference type="PANTHER" id="PTHR30160">
    <property type="entry name" value="TETRAACYLDISACCHARIDE 4'-KINASE-RELATED"/>
    <property type="match status" value="1"/>
</dbReference>
<dbReference type="EMBL" id="CP001734">
    <property type="protein sequence ID" value="ACV68265.1"/>
    <property type="molecule type" value="Genomic_DNA"/>
</dbReference>
<dbReference type="CDD" id="cd03789">
    <property type="entry name" value="GT9_LPS_heptosyltransferase"/>
    <property type="match status" value="1"/>
</dbReference>
<dbReference type="Proteomes" id="UP000001052">
    <property type="component" value="Chromosome"/>
</dbReference>
<dbReference type="HOGENOM" id="CLU_038371_0_0_7"/>
<dbReference type="AlphaFoldDB" id="C8X1G8"/>
<gene>
    <name evidence="3" type="ordered locus">Dret_0977</name>
</gene>
<dbReference type="GO" id="GO:0008713">
    <property type="term" value="F:ADP-heptose-lipopolysaccharide heptosyltransferase activity"/>
    <property type="evidence" value="ECO:0007669"/>
    <property type="project" value="TreeGrafter"/>
</dbReference>
<accession>C8X1G8</accession>
<evidence type="ECO:0000256" key="2">
    <source>
        <dbReference type="ARBA" id="ARBA00022679"/>
    </source>
</evidence>
<dbReference type="GO" id="GO:0005829">
    <property type="term" value="C:cytosol"/>
    <property type="evidence" value="ECO:0007669"/>
    <property type="project" value="TreeGrafter"/>
</dbReference>
<dbReference type="STRING" id="485915.Dret_0977"/>
<dbReference type="SUPFAM" id="SSF53756">
    <property type="entry name" value="UDP-Glycosyltransferase/glycogen phosphorylase"/>
    <property type="match status" value="1"/>
</dbReference>
<keyword evidence="1" id="KW-0328">Glycosyltransferase</keyword>
<dbReference type="GO" id="GO:0009244">
    <property type="term" value="P:lipopolysaccharide core region biosynthetic process"/>
    <property type="evidence" value="ECO:0007669"/>
    <property type="project" value="TreeGrafter"/>
</dbReference>
<keyword evidence="4" id="KW-1185">Reference proteome</keyword>
<dbReference type="CAZy" id="GT9">
    <property type="family name" value="Glycosyltransferase Family 9"/>
</dbReference>
<evidence type="ECO:0000313" key="3">
    <source>
        <dbReference type="EMBL" id="ACV68265.1"/>
    </source>
</evidence>
<evidence type="ECO:0000313" key="4">
    <source>
        <dbReference type="Proteomes" id="UP000001052"/>
    </source>
</evidence>
<dbReference type="eggNOG" id="COG0859">
    <property type="taxonomic scope" value="Bacteria"/>
</dbReference>
<organism evidence="3 4">
    <name type="scientific">Desulfohalobium retbaense (strain ATCC 49708 / DSM 5692 / JCM 16813 / HR100)</name>
    <dbReference type="NCBI Taxonomy" id="485915"/>
    <lineage>
        <taxon>Bacteria</taxon>
        <taxon>Pseudomonadati</taxon>
        <taxon>Thermodesulfobacteriota</taxon>
        <taxon>Desulfovibrionia</taxon>
        <taxon>Desulfovibrionales</taxon>
        <taxon>Desulfohalobiaceae</taxon>
        <taxon>Desulfohalobium</taxon>
    </lineage>
</organism>
<dbReference type="InterPro" id="IPR002201">
    <property type="entry name" value="Glyco_trans_9"/>
</dbReference>
<dbReference type="OrthoDB" id="9760688at2"/>